<reference evidence="2" key="1">
    <citation type="submission" date="2017-01" db="EMBL/GenBank/DDBJ databases">
        <authorList>
            <person name="Varghese N."/>
            <person name="Submissions S."/>
        </authorList>
    </citation>
    <scope>NUCLEOTIDE SEQUENCE [LARGE SCALE GENOMIC DNA]</scope>
    <source>
        <strain evidence="2">DSM 21054</strain>
    </source>
</reference>
<dbReference type="EMBL" id="FTOR01000006">
    <property type="protein sequence ID" value="SIT25031.1"/>
    <property type="molecule type" value="Genomic_DNA"/>
</dbReference>
<sequence length="2305" mass="254363">MIQLLAHRYTKAIACFLLTLFYSSVIMPLYGSMKVLAAAQPAAVVRHYNTYGKQAVDAFAQSYKQPRQAVSASYAVNNNRHVLGKAAFIDGPNQPEMTSFKSVSADNMVNLFTGDFSYSIPLMDVGGYPINIYYDGGVGVEQQASWVGLGWNINPGNVNRNMRGVPDDFNGDDTMIHQQNMKPNITWGVNVGGDVEFAGIKKVPGLNVSLGAAVGVSFNNYLGPAMDLDLKAGASYNILSKVLSEKSAGDSLKLGLDVSLNADINSRYGFTLSPAVSLTASAFANERKANLGLTASTSYNSRTGIKQMQIAEQWSVSRTENKLKMEAKKQAPTALAVRMYGALAYYDMKTIHHSSSLGAALWSNSITFARPSYTPSIRMPVTNNSYTGRFQLGGALWGVYPSASIEVYKQTASISEQDRKQLKPMVGYLYYQKAVDNASAVMDFTRFNDKEVTPTTPVVSVPQYTYDIFTINGEGTGGSIRAYRNDLGYVKDNTTTSRESSDGAGVDIGIPGHYGANFNTVTTPSTSGDWDNNNKLRTSLRFGADHENAEAVYFRNPGEKSVINNGQYYNIGDADLVRVKLGGSGNSPSIEPVLERFSKTLSPLGDRSMITSDNSGRKKRTQVISYLTAAEARKIGLDTNIVSYRLQKLDTLYRPLFSSNNRLEYYTISRTSAYRKRHHISQVNVTESNGQRYIYGIPVYNIVQKDFTFSVNPTDPEADLVAADSTDMETSSAKTASGSGVDGYVQSVQTPAYAHSFLLTGLLSQDYVDVTGDGISEDDLGTAVKFNYTRIRNSVDNDWAVHKWRTPLTAGKMANFNAGNRSESKDDKGIVSYGERESWYVHSIESKTMIALFTLGDRKDAKGPKSAYGYIDTNDVSAKCLKRIDLYNKADLQSNGLAKAKPVKSVFFAYSYKLCPGTPDNATAGNGKLTLDSVYFTFNGQSRNFKNRYVFSYANGAQDNPSWSYNGSDRWGTYKPSVQNPEGMKNSDYPYSLQDSAAKNTIDNNAGAWMLKKILLPSGGQIEVDYESDDYAFVQNKRAMDMMQVAGFGADSVHCKTGLYSASGLSGIVDHQYLFIKVPQRVASRTDAFNKYLDGVSQLAVKLMVSMPKYPEYLTSYATVADYGTLGSGDTIWVRMNSVAGLSPLSLTAVEYLREQLPGQAFPGYDVSESGGIKQVGEMLAGMLNAITTAFSNPVNVLRSKGYAMAVNVQKSFVRLNDPDGFKYGGGYRVKAVRLKDNWTAMTGQYNSVYGQKYDYTTTETAYGVTRTISSGVASYEPSMGGEENPFQTSVQISSKLPLGPASYGAIEMPVLDAFFPSPLVGYSKVTVKAINNILGNDTLHKSRSGIGKQVTEFYTAKDYPVYYTNTSLDPASDKQQHSSSTLSFFNKTSIDRRAVSQGFLVATNDMHGQTKSQSSYAETDSNSRIAYQEYFYKNTGGNGLEEKFDFVSAAQGGVVTQGNMGVDVELMTDAREFMAKGNSFEIQGQVDLFPVLFPFWIPFIWPVFGSSENTYRAVTTTKVITYHSVLDSMVMVDKGSMVSTKNMLYDAETGMLVVSKTNNQFNQAVYNTSYPAYWAYGGMGLAYKNINAVYTGINFNDGKITNASFNDSILESGDEVYILNAGAAADVCASTSSDTLTRLWVFNKNKNLTSLASANDYIFLDYKGNTYSRTGVSFRIVRSGKRNMLSATIGQIISMSNPVMKGADSIARLQPDAGGKVINASAVEYKEKWQTDNDVIKKYVKVTDNLACVIKEVVDCNGYLEKSINPYVKGLMGNFTSWRSLVFYGSRAESDPASVTNISKNGYLDNFTYYWKFNTTKNLFPDTANSKWVWNSQITRVNSKGQEVENKNALNIYTSAQYGYNKSLPVAIANNARSYEMAYTGFEDATYKESLGSDNSYSCEIKHVDFATIGRLVNTDTTSITAHTGKYVMAVPAYSNGMKEFVITTEPADSVSLKFTTDTGRTLTDPGTFLNFFNRSDSSIEYTVGNFSDVYINNSFVQRQFKGNEWVREYQYNYSTTQYFKVDTKGTHMVSVYRNNTMEGMSINAWLYDEKDNLVSLTKINGDQSQYLTWSDYTCCLDKGIYKLISSGSGYYYFSCGVINGPECEDQQYDAVDFNYASFDNNTVVGYKSNNTRNGCVTTVPIASTASMLNPVYNVVMGKKMLFSAWVKRSSATPGRVLLVYDNYEIDTLDAAGPVIDGWQRIEGDFTAPAGTTKMSVLFMNQAENDVLYVDDVRMHPYNANMKSYVYDPVNLRMVAELDANNYATYYEYDEEGGLIRVKAETVEGIKTISETRSAKQKNITTIQ</sequence>
<evidence type="ECO:0000313" key="2">
    <source>
        <dbReference type="Proteomes" id="UP000186917"/>
    </source>
</evidence>
<proteinExistence type="predicted"/>
<accession>A0A173MF20</accession>
<dbReference type="RefSeq" id="WP_076380424.1">
    <property type="nucleotide sequence ID" value="NZ_AP017422.1"/>
</dbReference>
<dbReference type="STRING" id="477680.SAMN05421788_106228"/>
<dbReference type="Gene3D" id="2.60.120.260">
    <property type="entry name" value="Galactose-binding domain-like"/>
    <property type="match status" value="1"/>
</dbReference>
<dbReference type="OrthoDB" id="9814627at2"/>
<organism evidence="1 2">
    <name type="scientific">Filimonas lacunae</name>
    <dbReference type="NCBI Taxonomy" id="477680"/>
    <lineage>
        <taxon>Bacteria</taxon>
        <taxon>Pseudomonadati</taxon>
        <taxon>Bacteroidota</taxon>
        <taxon>Chitinophagia</taxon>
        <taxon>Chitinophagales</taxon>
        <taxon>Chitinophagaceae</taxon>
        <taxon>Filimonas</taxon>
    </lineage>
</organism>
<keyword evidence="2" id="KW-1185">Reference proteome</keyword>
<name>A0A173MF20_9BACT</name>
<dbReference type="Proteomes" id="UP000186917">
    <property type="component" value="Unassembled WGS sequence"/>
</dbReference>
<protein>
    <recommendedName>
        <fullName evidence="3">PA14 domain-containing protein</fullName>
    </recommendedName>
</protein>
<gene>
    <name evidence="1" type="ORF">SAMN05421788_106228</name>
</gene>
<dbReference type="KEGG" id="fln:FLA_2181"/>
<evidence type="ECO:0000313" key="1">
    <source>
        <dbReference type="EMBL" id="SIT25031.1"/>
    </source>
</evidence>
<evidence type="ECO:0008006" key="3">
    <source>
        <dbReference type="Google" id="ProtNLM"/>
    </source>
</evidence>